<organism evidence="8">
    <name type="scientific">uncultured sulfate-reducing bacterium</name>
    <dbReference type="NCBI Taxonomy" id="153939"/>
    <lineage>
        <taxon>Bacteria</taxon>
        <taxon>environmental samples</taxon>
    </lineage>
</organism>
<feature type="transmembrane region" description="Helical" evidence="7">
    <location>
        <begin position="16"/>
        <end position="38"/>
    </location>
</feature>
<dbReference type="PANTHER" id="PTHR34856:SF2">
    <property type="entry name" value="PROTEIN NRFD"/>
    <property type="match status" value="1"/>
</dbReference>
<feature type="transmembrane region" description="Helical" evidence="7">
    <location>
        <begin position="276"/>
        <end position="296"/>
    </location>
</feature>
<evidence type="ECO:0000256" key="4">
    <source>
        <dbReference type="ARBA" id="ARBA00022692"/>
    </source>
</evidence>
<reference evidence="8" key="1">
    <citation type="journal article" date="2005" name="J. Bacteriol.">
        <title>Clustered genes related to sulfate respiration in uncultured prokaryotes support the theory of their concomitant horizontal transfer.</title>
        <authorList>
            <person name="Mussmann M."/>
            <person name="Richter M."/>
            <person name="Lombardot T."/>
            <person name="Meyerdierks A."/>
            <person name="Kuever J."/>
            <person name="Kube M."/>
            <person name="Glockner F.O."/>
            <person name="Amann R."/>
        </authorList>
    </citation>
    <scope>NUCLEOTIDE SEQUENCE</scope>
</reference>
<dbReference type="Pfam" id="PF03916">
    <property type="entry name" value="NrfD"/>
    <property type="match status" value="1"/>
</dbReference>
<dbReference type="GO" id="GO:0005886">
    <property type="term" value="C:plasma membrane"/>
    <property type="evidence" value="ECO:0007669"/>
    <property type="project" value="UniProtKB-SubCell"/>
</dbReference>
<feature type="transmembrane region" description="Helical" evidence="7">
    <location>
        <begin position="350"/>
        <end position="376"/>
    </location>
</feature>
<protein>
    <submittedName>
        <fullName evidence="8">Hdr-like menaquinol-oxidizing enzyme, subunit B (HmeB)</fullName>
    </submittedName>
</protein>
<dbReference type="AlphaFoldDB" id="Q3IBH9"/>
<keyword evidence="5 7" id="KW-1133">Transmembrane helix</keyword>
<name>Q3IBH9_9BACT</name>
<evidence type="ECO:0000256" key="6">
    <source>
        <dbReference type="ARBA" id="ARBA00023136"/>
    </source>
</evidence>
<evidence type="ECO:0000256" key="7">
    <source>
        <dbReference type="SAM" id="Phobius"/>
    </source>
</evidence>
<feature type="transmembrane region" description="Helical" evidence="7">
    <location>
        <begin position="229"/>
        <end position="249"/>
    </location>
</feature>
<evidence type="ECO:0000256" key="5">
    <source>
        <dbReference type="ARBA" id="ARBA00022989"/>
    </source>
</evidence>
<feature type="transmembrane region" description="Helical" evidence="7">
    <location>
        <begin position="308"/>
        <end position="330"/>
    </location>
</feature>
<gene>
    <name evidence="8" type="primary">hmeB</name>
    <name evidence="8" type="ORF">ws7f8_29</name>
</gene>
<comment type="subcellular location">
    <subcellularLocation>
        <location evidence="1">Cell membrane</location>
        <topology evidence="1">Multi-pass membrane protein</topology>
    </subcellularLocation>
</comment>
<keyword evidence="4 7" id="KW-0812">Transmembrane</keyword>
<evidence type="ECO:0000256" key="2">
    <source>
        <dbReference type="ARBA" id="ARBA00008929"/>
    </source>
</evidence>
<feature type="transmembrane region" description="Helical" evidence="7">
    <location>
        <begin position="196"/>
        <end position="217"/>
    </location>
</feature>
<dbReference type="InterPro" id="IPR005614">
    <property type="entry name" value="NrfD-like"/>
</dbReference>
<evidence type="ECO:0000313" key="8">
    <source>
        <dbReference type="EMBL" id="CAJ31217.1"/>
    </source>
</evidence>
<feature type="transmembrane region" description="Helical" evidence="7">
    <location>
        <begin position="88"/>
        <end position="109"/>
    </location>
</feature>
<evidence type="ECO:0000256" key="1">
    <source>
        <dbReference type="ARBA" id="ARBA00004651"/>
    </source>
</evidence>
<comment type="similarity">
    <text evidence="2">Belongs to the NrfD family.</text>
</comment>
<evidence type="ECO:0000256" key="3">
    <source>
        <dbReference type="ARBA" id="ARBA00022475"/>
    </source>
</evidence>
<dbReference type="PANTHER" id="PTHR34856">
    <property type="entry name" value="PROTEIN NRFD"/>
    <property type="match status" value="1"/>
</dbReference>
<dbReference type="EMBL" id="CT025836">
    <property type="protein sequence ID" value="CAJ31217.1"/>
    <property type="molecule type" value="Genomic_DNA"/>
</dbReference>
<accession>Q3IBH9</accession>
<feature type="transmembrane region" description="Helical" evidence="7">
    <location>
        <begin position="53"/>
        <end position="76"/>
    </location>
</feature>
<keyword evidence="3" id="KW-1003">Cell membrane</keyword>
<sequence length="395" mass="43347">MMKIEFAPLEGKSPQFYLFMLVLFGVAGAGMFATYLMYTQGLHITGMSNRVPWGISIVMLIYYIGLSAGSLVLSAMSALFGRKEFKPFARIAALLAMLLLVGALMSMIFDWGKPDRVFVPFMYFNFVSMFSINGILYSTYIAICFVYLLAMFAEKEKLVGVIALIAVIWAVGVHSGTGAIFGFVSRELYESPLLPPSFITAALSSGTALMIILLQLLFRYTERPFDKRYVTELSRLLAVFILVVAYFLFVENAFRAYNIGHREAASFFLFGGSHSMVFWVGLIGLGIVVPALILFAPATKNSIKMINVAAILHVIGVLCERYIIVVPGQLHPADILPNMNVESVALDGAVVSYSISFLEVVQALGVAAIVAIAFMLGLRIFAMLPTQALMEDEAS</sequence>
<feature type="transmembrane region" description="Helical" evidence="7">
    <location>
        <begin position="121"/>
        <end position="149"/>
    </location>
</feature>
<proteinExistence type="inferred from homology"/>
<dbReference type="Gene3D" id="1.20.1630.10">
    <property type="entry name" value="Formate dehydrogenase/DMSO reductase domain"/>
    <property type="match status" value="1"/>
</dbReference>
<dbReference type="InterPro" id="IPR052049">
    <property type="entry name" value="Electron_transfer_protein"/>
</dbReference>
<keyword evidence="6 7" id="KW-0472">Membrane</keyword>
<feature type="transmembrane region" description="Helical" evidence="7">
    <location>
        <begin position="161"/>
        <end position="184"/>
    </location>
</feature>